<reference evidence="8" key="1">
    <citation type="submission" date="2020-11" db="EMBL/GenBank/DDBJ databases">
        <authorList>
            <consortium name="DOE Joint Genome Institute"/>
            <person name="Ahrendt S."/>
            <person name="Riley R."/>
            <person name="Andreopoulos W."/>
            <person name="Labutti K."/>
            <person name="Pangilinan J."/>
            <person name="Ruiz-Duenas F.J."/>
            <person name="Barrasa J.M."/>
            <person name="Sanchez-Garcia M."/>
            <person name="Camarero S."/>
            <person name="Miyauchi S."/>
            <person name="Serrano A."/>
            <person name="Linde D."/>
            <person name="Babiker R."/>
            <person name="Drula E."/>
            <person name="Ayuso-Fernandez I."/>
            <person name="Pacheco R."/>
            <person name="Padilla G."/>
            <person name="Ferreira P."/>
            <person name="Barriuso J."/>
            <person name="Kellner H."/>
            <person name="Castanera R."/>
            <person name="Alfaro M."/>
            <person name="Ramirez L."/>
            <person name="Pisabarro A.G."/>
            <person name="Kuo A."/>
            <person name="Tritt A."/>
            <person name="Lipzen A."/>
            <person name="He G."/>
            <person name="Yan M."/>
            <person name="Ng V."/>
            <person name="Cullen D."/>
            <person name="Martin F."/>
            <person name="Rosso M.-N."/>
            <person name="Henrissat B."/>
            <person name="Hibbett D."/>
            <person name="Martinez A.T."/>
            <person name="Grigoriev I.V."/>
        </authorList>
    </citation>
    <scope>NUCLEOTIDE SEQUENCE</scope>
    <source>
        <strain evidence="8">AH 40177</strain>
    </source>
</reference>
<evidence type="ECO:0000256" key="6">
    <source>
        <dbReference type="RuleBase" id="RU367087"/>
    </source>
</evidence>
<evidence type="ECO:0000313" key="8">
    <source>
        <dbReference type="EMBL" id="KAF9069524.1"/>
    </source>
</evidence>
<dbReference type="InterPro" id="IPR010675">
    <property type="entry name" value="Bin3_C"/>
</dbReference>
<evidence type="ECO:0000256" key="1">
    <source>
        <dbReference type="ARBA" id="ARBA00008361"/>
    </source>
</evidence>
<dbReference type="GO" id="GO:0008173">
    <property type="term" value="F:RNA methyltransferase activity"/>
    <property type="evidence" value="ECO:0007669"/>
    <property type="project" value="UniProtKB-UniRule"/>
</dbReference>
<name>A0A9P5PP48_9AGAR</name>
<feature type="non-terminal residue" evidence="8">
    <location>
        <position position="1"/>
    </location>
</feature>
<dbReference type="OrthoDB" id="540004at2759"/>
<evidence type="ECO:0000256" key="3">
    <source>
        <dbReference type="ARBA" id="ARBA00022679"/>
    </source>
</evidence>
<evidence type="ECO:0000313" key="9">
    <source>
        <dbReference type="Proteomes" id="UP000772434"/>
    </source>
</evidence>
<comment type="similarity">
    <text evidence="1 6">Belongs to the methyltransferase superfamily.</text>
</comment>
<dbReference type="GO" id="GO:0032259">
    <property type="term" value="P:methylation"/>
    <property type="evidence" value="ECO:0007669"/>
    <property type="project" value="UniProtKB-KW"/>
</dbReference>
<dbReference type="GO" id="GO:0017069">
    <property type="term" value="F:snRNA binding"/>
    <property type="evidence" value="ECO:0007669"/>
    <property type="project" value="TreeGrafter"/>
</dbReference>
<protein>
    <recommendedName>
        <fullName evidence="6">RNA methyltransferase</fullName>
        <ecNumber evidence="6">2.1.1.-</ecNumber>
    </recommendedName>
</protein>
<accession>A0A9P5PP48</accession>
<dbReference type="InterPro" id="IPR029063">
    <property type="entry name" value="SAM-dependent_MTases_sf"/>
</dbReference>
<feature type="domain" description="Bin3-type SAM" evidence="7">
    <location>
        <begin position="1"/>
        <end position="63"/>
    </location>
</feature>
<comment type="caution">
    <text evidence="8">The sequence shown here is derived from an EMBL/GenBank/DDBJ whole genome shotgun (WGS) entry which is preliminary data.</text>
</comment>
<proteinExistence type="inferred from homology"/>
<gene>
    <name evidence="8" type="ORF">BDP27DRAFT_1222550</name>
</gene>
<dbReference type="EMBL" id="JADNRY010000050">
    <property type="protein sequence ID" value="KAF9069524.1"/>
    <property type="molecule type" value="Genomic_DNA"/>
</dbReference>
<dbReference type="PANTHER" id="PTHR12315">
    <property type="entry name" value="BICOID-INTERACTING PROTEIN RELATED"/>
    <property type="match status" value="1"/>
</dbReference>
<evidence type="ECO:0000256" key="5">
    <source>
        <dbReference type="PROSITE-ProRule" id="PRU00848"/>
    </source>
</evidence>
<keyword evidence="2 6" id="KW-0489">Methyltransferase</keyword>
<evidence type="ECO:0000256" key="2">
    <source>
        <dbReference type="ARBA" id="ARBA00022603"/>
    </source>
</evidence>
<dbReference type="Proteomes" id="UP000772434">
    <property type="component" value="Unassembled WGS sequence"/>
</dbReference>
<sequence>GNEGLYVFFQRIYSVLKPRGVLDLDPQEWNTYKKVGRLNEPLKSNILNLKLRPSDFVSILRSV</sequence>
<dbReference type="GO" id="GO:0008171">
    <property type="term" value="F:O-methyltransferase activity"/>
    <property type="evidence" value="ECO:0007669"/>
    <property type="project" value="UniProtKB-UniRule"/>
</dbReference>
<dbReference type="InterPro" id="IPR039772">
    <property type="entry name" value="Bin3-like"/>
</dbReference>
<evidence type="ECO:0000256" key="4">
    <source>
        <dbReference type="ARBA" id="ARBA00022691"/>
    </source>
</evidence>
<dbReference type="Pfam" id="PF06859">
    <property type="entry name" value="Bin3"/>
    <property type="match status" value="1"/>
</dbReference>
<dbReference type="Gene3D" id="3.40.50.150">
    <property type="entry name" value="Vaccinia Virus protein VP39"/>
    <property type="match status" value="1"/>
</dbReference>
<organism evidence="8 9">
    <name type="scientific">Rhodocollybia butyracea</name>
    <dbReference type="NCBI Taxonomy" id="206335"/>
    <lineage>
        <taxon>Eukaryota</taxon>
        <taxon>Fungi</taxon>
        <taxon>Dikarya</taxon>
        <taxon>Basidiomycota</taxon>
        <taxon>Agaricomycotina</taxon>
        <taxon>Agaricomycetes</taxon>
        <taxon>Agaricomycetidae</taxon>
        <taxon>Agaricales</taxon>
        <taxon>Marasmiineae</taxon>
        <taxon>Omphalotaceae</taxon>
        <taxon>Rhodocollybia</taxon>
    </lineage>
</organism>
<dbReference type="PROSITE" id="PS51515">
    <property type="entry name" value="BIN3_SAM"/>
    <property type="match status" value="1"/>
</dbReference>
<keyword evidence="3 6" id="KW-0808">Transferase</keyword>
<dbReference type="InterPro" id="IPR024160">
    <property type="entry name" value="BIN3_SAM-bd_dom"/>
</dbReference>
<dbReference type="EC" id="2.1.1.-" evidence="6"/>
<dbReference type="GO" id="GO:0040031">
    <property type="term" value="P:snRNA modification"/>
    <property type="evidence" value="ECO:0007669"/>
    <property type="project" value="TreeGrafter"/>
</dbReference>
<keyword evidence="9" id="KW-1185">Reference proteome</keyword>
<evidence type="ECO:0000259" key="7">
    <source>
        <dbReference type="PROSITE" id="PS51515"/>
    </source>
</evidence>
<dbReference type="AlphaFoldDB" id="A0A9P5PP48"/>
<dbReference type="PANTHER" id="PTHR12315:SF0">
    <property type="entry name" value="7SK SNRNA METHYLPHOSPHATE CAPPING ENZYME"/>
    <property type="match status" value="1"/>
</dbReference>
<keyword evidence="4 5" id="KW-0949">S-adenosyl-L-methionine</keyword>